<accession>A0A4D6MR00</accession>
<reference evidence="2 3" key="1">
    <citation type="submission" date="2019-04" db="EMBL/GenBank/DDBJ databases">
        <title>An improved genome assembly and genetic linkage map for asparagus bean, Vigna unguiculata ssp. sesquipedialis.</title>
        <authorList>
            <person name="Xia Q."/>
            <person name="Zhang R."/>
            <person name="Dong Y."/>
        </authorList>
    </citation>
    <scope>NUCLEOTIDE SEQUENCE [LARGE SCALE GENOMIC DNA]</scope>
    <source>
        <tissue evidence="2">Leaf</tissue>
    </source>
</reference>
<keyword evidence="1" id="KW-0472">Membrane</keyword>
<dbReference type="Proteomes" id="UP000501690">
    <property type="component" value="Linkage Group LG8"/>
</dbReference>
<keyword evidence="1" id="KW-0812">Transmembrane</keyword>
<organism evidence="2 3">
    <name type="scientific">Vigna unguiculata</name>
    <name type="common">Cowpea</name>
    <dbReference type="NCBI Taxonomy" id="3917"/>
    <lineage>
        <taxon>Eukaryota</taxon>
        <taxon>Viridiplantae</taxon>
        <taxon>Streptophyta</taxon>
        <taxon>Embryophyta</taxon>
        <taxon>Tracheophyta</taxon>
        <taxon>Spermatophyta</taxon>
        <taxon>Magnoliopsida</taxon>
        <taxon>eudicotyledons</taxon>
        <taxon>Gunneridae</taxon>
        <taxon>Pentapetalae</taxon>
        <taxon>rosids</taxon>
        <taxon>fabids</taxon>
        <taxon>Fabales</taxon>
        <taxon>Fabaceae</taxon>
        <taxon>Papilionoideae</taxon>
        <taxon>50 kb inversion clade</taxon>
        <taxon>NPAAA clade</taxon>
        <taxon>indigoferoid/millettioid clade</taxon>
        <taxon>Phaseoleae</taxon>
        <taxon>Vigna</taxon>
    </lineage>
</organism>
<dbReference type="AlphaFoldDB" id="A0A4D6MR00"/>
<evidence type="ECO:0000313" key="3">
    <source>
        <dbReference type="Proteomes" id="UP000501690"/>
    </source>
</evidence>
<proteinExistence type="predicted"/>
<dbReference type="EMBL" id="CP039352">
    <property type="protein sequence ID" value="QCE03960.1"/>
    <property type="molecule type" value="Genomic_DNA"/>
</dbReference>
<sequence length="86" mass="9033">MVVRGAAVAVFAVVAGARTVIASGAAGWFEVAGAEARRWTVAGAVVCGACAICCNSVECLLAVVRNEEKMMERKWRCCVAVAERSR</sequence>
<gene>
    <name evidence="2" type="ORF">DEO72_LG8g1992</name>
</gene>
<protein>
    <submittedName>
        <fullName evidence="2">Uncharacterized protein</fullName>
    </submittedName>
</protein>
<keyword evidence="1" id="KW-1133">Transmembrane helix</keyword>
<evidence type="ECO:0000256" key="1">
    <source>
        <dbReference type="SAM" id="Phobius"/>
    </source>
</evidence>
<keyword evidence="3" id="KW-1185">Reference proteome</keyword>
<evidence type="ECO:0000313" key="2">
    <source>
        <dbReference type="EMBL" id="QCE03960.1"/>
    </source>
</evidence>
<feature type="transmembrane region" description="Helical" evidence="1">
    <location>
        <begin position="38"/>
        <end position="64"/>
    </location>
</feature>
<name>A0A4D6MR00_VIGUN</name>